<reference evidence="2 3" key="1">
    <citation type="submission" date="2018-12" db="EMBL/GenBank/DDBJ databases">
        <authorList>
            <consortium name="Pathogen Informatics"/>
        </authorList>
    </citation>
    <scope>NUCLEOTIDE SEQUENCE [LARGE SCALE GENOMIC DNA]</scope>
    <source>
        <strain evidence="2 3">NCTC10047</strain>
    </source>
</reference>
<dbReference type="AlphaFoldDB" id="A0A3S4HD36"/>
<dbReference type="EC" id="6.1.1.7" evidence="2"/>
<dbReference type="EMBL" id="LR134156">
    <property type="protein sequence ID" value="VEA75461.1"/>
    <property type="molecule type" value="Genomic_DNA"/>
</dbReference>
<evidence type="ECO:0000259" key="1">
    <source>
        <dbReference type="Pfam" id="PF01411"/>
    </source>
</evidence>
<dbReference type="GO" id="GO:0006419">
    <property type="term" value="P:alanyl-tRNA aminoacylation"/>
    <property type="evidence" value="ECO:0007669"/>
    <property type="project" value="InterPro"/>
</dbReference>
<proteinExistence type="predicted"/>
<name>A0A3S4HD36_SALER</name>
<feature type="domain" description="Alanyl-tRNA synthetase class IIc N-terminal" evidence="1">
    <location>
        <begin position="7"/>
        <end position="34"/>
    </location>
</feature>
<dbReference type="Pfam" id="PF01411">
    <property type="entry name" value="tRNA-synt_2c"/>
    <property type="match status" value="1"/>
</dbReference>
<gene>
    <name evidence="2" type="primary">alaS_1</name>
    <name evidence="2" type="ORF">NCTC10047_01289</name>
</gene>
<sequence length="43" mass="4621">MSKSTAEIRQAFLDFFHSKGHQVVASSSLVPTMTPLCCLPTPG</sequence>
<keyword evidence="2" id="KW-0436">Ligase</keyword>
<dbReference type="Gene3D" id="3.30.930.10">
    <property type="entry name" value="Bira Bifunctional Protein, Domain 2"/>
    <property type="match status" value="1"/>
</dbReference>
<dbReference type="GO" id="GO:0005524">
    <property type="term" value="F:ATP binding"/>
    <property type="evidence" value="ECO:0007669"/>
    <property type="project" value="InterPro"/>
</dbReference>
<accession>A0A3S4HD36</accession>
<keyword evidence="2" id="KW-0030">Aminoacyl-tRNA synthetase</keyword>
<organism evidence="2 3">
    <name type="scientific">Salmonella enterica subsp. arizonae</name>
    <dbReference type="NCBI Taxonomy" id="59203"/>
    <lineage>
        <taxon>Bacteria</taxon>
        <taxon>Pseudomonadati</taxon>
        <taxon>Pseudomonadota</taxon>
        <taxon>Gammaproteobacteria</taxon>
        <taxon>Enterobacterales</taxon>
        <taxon>Enterobacteriaceae</taxon>
        <taxon>Salmonella</taxon>
    </lineage>
</organism>
<evidence type="ECO:0000313" key="3">
    <source>
        <dbReference type="Proteomes" id="UP000275676"/>
    </source>
</evidence>
<evidence type="ECO:0000313" key="2">
    <source>
        <dbReference type="EMBL" id="VEA75461.1"/>
    </source>
</evidence>
<dbReference type="InterPro" id="IPR018164">
    <property type="entry name" value="Ala-tRNA-synth_IIc_N"/>
</dbReference>
<dbReference type="Proteomes" id="UP000275676">
    <property type="component" value="Chromosome"/>
</dbReference>
<protein>
    <submittedName>
        <fullName evidence="2">Alanyl-tRNA synthetase</fullName>
        <ecNumber evidence="2">6.1.1.7</ecNumber>
    </submittedName>
</protein>
<dbReference type="SUPFAM" id="SSF55681">
    <property type="entry name" value="Class II aaRS and biotin synthetases"/>
    <property type="match status" value="1"/>
</dbReference>
<dbReference type="GO" id="GO:0004813">
    <property type="term" value="F:alanine-tRNA ligase activity"/>
    <property type="evidence" value="ECO:0007669"/>
    <property type="project" value="UniProtKB-EC"/>
</dbReference>
<dbReference type="InterPro" id="IPR045864">
    <property type="entry name" value="aa-tRNA-synth_II/BPL/LPL"/>
</dbReference>